<evidence type="ECO:0000313" key="3">
    <source>
        <dbReference type="Proteomes" id="UP000193334"/>
    </source>
</evidence>
<reference evidence="3" key="1">
    <citation type="submission" date="2017-04" db="EMBL/GenBank/DDBJ databases">
        <title>Comparative genomics and description of representatives of a novel lineage of planctomycetes thriving in anoxic sediments.</title>
        <authorList>
            <person name="Spring S."/>
            <person name="Bunk B."/>
            <person name="Sproer C."/>
        </authorList>
    </citation>
    <scope>NUCLEOTIDE SEQUENCE [LARGE SCALE GENOMIC DNA]</scope>
    <source>
        <strain evidence="3">ST-PulAB-D4</strain>
    </source>
</reference>
<feature type="domain" description="KaiB" evidence="1">
    <location>
        <begin position="11"/>
        <end position="93"/>
    </location>
</feature>
<dbReference type="GO" id="GO:0048511">
    <property type="term" value="P:rhythmic process"/>
    <property type="evidence" value="ECO:0007669"/>
    <property type="project" value="InterPro"/>
</dbReference>
<dbReference type="Pfam" id="PF07689">
    <property type="entry name" value="KaiB"/>
    <property type="match status" value="1"/>
</dbReference>
<dbReference type="Gene3D" id="3.40.30.10">
    <property type="entry name" value="Glutaredoxin"/>
    <property type="match status" value="1"/>
</dbReference>
<dbReference type="SMART" id="SM01248">
    <property type="entry name" value="KaiB"/>
    <property type="match status" value="1"/>
</dbReference>
<dbReference type="InterPro" id="IPR039022">
    <property type="entry name" value="KaiB-like"/>
</dbReference>
<dbReference type="STRING" id="1941349.STSP1_00261"/>
<dbReference type="AlphaFoldDB" id="A0A1W6LJH8"/>
<gene>
    <name evidence="2" type="primary">kaiB</name>
    <name evidence="2" type="ORF">STSP1_00261</name>
</gene>
<accession>A0A1W6LJH8</accession>
<dbReference type="PANTHER" id="PTHR41709">
    <property type="entry name" value="KAIB-LIKE PROTEIN 1"/>
    <property type="match status" value="1"/>
</dbReference>
<keyword evidence="3" id="KW-1185">Reference proteome</keyword>
<protein>
    <submittedName>
        <fullName evidence="2">Circadian clock protein KaiB</fullName>
    </submittedName>
</protein>
<proteinExistence type="predicted"/>
<sequence length="93" mass="10219">MSGDNTLMVLRLYVAGKNVNSTLAIENLEKLCRRCNSFEYDLKIVDVLKNPETALEKGIFVTPALEILEPAPGGMVYGTLSDSAVLKPFFPNL</sequence>
<dbReference type="KEGG" id="pbp:STSP1_00261"/>
<evidence type="ECO:0000259" key="1">
    <source>
        <dbReference type="SMART" id="SM01248"/>
    </source>
</evidence>
<dbReference type="CDD" id="cd02978">
    <property type="entry name" value="KaiB_like"/>
    <property type="match status" value="1"/>
</dbReference>
<organism evidence="2 3">
    <name type="scientific">Sedimentisphaera salicampi</name>
    <dbReference type="NCBI Taxonomy" id="1941349"/>
    <lineage>
        <taxon>Bacteria</taxon>
        <taxon>Pseudomonadati</taxon>
        <taxon>Planctomycetota</taxon>
        <taxon>Phycisphaerae</taxon>
        <taxon>Sedimentisphaerales</taxon>
        <taxon>Sedimentisphaeraceae</taxon>
        <taxon>Sedimentisphaera</taxon>
    </lineage>
</organism>
<dbReference type="Proteomes" id="UP000193334">
    <property type="component" value="Chromosome"/>
</dbReference>
<name>A0A1W6LJH8_9BACT</name>
<dbReference type="RefSeq" id="WP_085754617.1">
    <property type="nucleotide sequence ID" value="NZ_CP021023.1"/>
</dbReference>
<dbReference type="InterPro" id="IPR011649">
    <property type="entry name" value="KaiB_domain"/>
</dbReference>
<dbReference type="SUPFAM" id="SSF52833">
    <property type="entry name" value="Thioredoxin-like"/>
    <property type="match status" value="1"/>
</dbReference>
<dbReference type="InterPro" id="IPR036249">
    <property type="entry name" value="Thioredoxin-like_sf"/>
</dbReference>
<dbReference type="PANTHER" id="PTHR41709:SF2">
    <property type="entry name" value="CIRCADIAN CLOCK PROTEIN KAIB2"/>
    <property type="match status" value="1"/>
</dbReference>
<evidence type="ECO:0000313" key="2">
    <source>
        <dbReference type="EMBL" id="ARN55894.1"/>
    </source>
</evidence>
<dbReference type="EMBL" id="CP021023">
    <property type="protein sequence ID" value="ARN55894.1"/>
    <property type="molecule type" value="Genomic_DNA"/>
</dbReference>